<feature type="transmembrane region" description="Helical" evidence="1">
    <location>
        <begin position="71"/>
        <end position="89"/>
    </location>
</feature>
<feature type="transmembrane region" description="Helical" evidence="1">
    <location>
        <begin position="45"/>
        <end position="65"/>
    </location>
</feature>
<proteinExistence type="predicted"/>
<evidence type="ECO:0008006" key="4">
    <source>
        <dbReference type="Google" id="ProtNLM"/>
    </source>
</evidence>
<protein>
    <recommendedName>
        <fullName evidence="4">Transmembrane protein</fullName>
    </recommendedName>
</protein>
<dbReference type="Proteomes" id="UP000005019">
    <property type="component" value="Unassembled WGS sequence"/>
</dbReference>
<keyword evidence="1" id="KW-0472">Membrane</keyword>
<comment type="caution">
    <text evidence="2">The sequence shown here is derived from an EMBL/GenBank/DDBJ whole genome shotgun (WGS) entry which is preliminary data.</text>
</comment>
<evidence type="ECO:0000256" key="1">
    <source>
        <dbReference type="SAM" id="Phobius"/>
    </source>
</evidence>
<sequence length="125" mass="13444">MATLHRCPHCGQDTIARLIKLTARAKSPAVCPACGGRSCTGITPLSLMALFALILVCGTLLRLAARTGNRWSLLAVLALFGGGFIYVTWRTPLVKLERYPLQRAIAISITVALFAAGGWWWFSGG</sequence>
<accession>F5RFA3</accession>
<keyword evidence="1" id="KW-1133">Transmembrane helix</keyword>
<dbReference type="RefSeq" id="WP_008063083.1">
    <property type="nucleotide sequence ID" value="NZ_AFHG01000053.1"/>
</dbReference>
<dbReference type="OrthoDB" id="8563992at2"/>
<keyword evidence="1" id="KW-0812">Transmembrane</keyword>
<reference evidence="2 3" key="1">
    <citation type="journal article" date="2011" name="J. Bacteriol.">
        <title>Genome sequence of Methyloversatilis universalis FAM5T, a methylotrophic representative of the order Rhodocyclales.</title>
        <authorList>
            <person name="Kittichotirat W."/>
            <person name="Good N.M."/>
            <person name="Hall R."/>
            <person name="Bringel F."/>
            <person name="Lajus A."/>
            <person name="Medigue C."/>
            <person name="Smalley N.E."/>
            <person name="Beck D."/>
            <person name="Bumgarner R."/>
            <person name="Vuilleumier S."/>
            <person name="Kalyuzhnaya M.G."/>
        </authorList>
    </citation>
    <scope>NUCLEOTIDE SEQUENCE [LARGE SCALE GENOMIC DNA]</scope>
    <source>
        <strain evidence="3">ATCC BAA-1314 / JCM 13912 / FAM5</strain>
    </source>
</reference>
<dbReference type="EMBL" id="AFHG01000053">
    <property type="protein sequence ID" value="EGK70759.1"/>
    <property type="molecule type" value="Genomic_DNA"/>
</dbReference>
<evidence type="ECO:0000313" key="3">
    <source>
        <dbReference type="Proteomes" id="UP000005019"/>
    </source>
</evidence>
<gene>
    <name evidence="2" type="ORF">METUNv1_02981</name>
</gene>
<organism evidence="2 3">
    <name type="scientific">Methyloversatilis universalis (strain ATCC BAA-1314 / DSM 25237 / JCM 13912 / CCUG 52030 / FAM5)</name>
    <dbReference type="NCBI Taxonomy" id="1000565"/>
    <lineage>
        <taxon>Bacteria</taxon>
        <taxon>Pseudomonadati</taxon>
        <taxon>Pseudomonadota</taxon>
        <taxon>Betaproteobacteria</taxon>
        <taxon>Nitrosomonadales</taxon>
        <taxon>Sterolibacteriaceae</taxon>
        <taxon>Methyloversatilis</taxon>
    </lineage>
</organism>
<name>F5RFA3_METUF</name>
<dbReference type="AlphaFoldDB" id="F5RFA3"/>
<keyword evidence="3" id="KW-1185">Reference proteome</keyword>
<feature type="transmembrane region" description="Helical" evidence="1">
    <location>
        <begin position="101"/>
        <end position="122"/>
    </location>
</feature>
<evidence type="ECO:0000313" key="2">
    <source>
        <dbReference type="EMBL" id="EGK70759.1"/>
    </source>
</evidence>